<evidence type="ECO:0000313" key="1">
    <source>
        <dbReference type="EMBL" id="EGR31136.1"/>
    </source>
</evidence>
<evidence type="ECO:0000313" key="2">
    <source>
        <dbReference type="Proteomes" id="UP000008983"/>
    </source>
</evidence>
<protein>
    <submittedName>
        <fullName evidence="1">Uncharacterized protein</fullName>
    </submittedName>
</protein>
<dbReference type="Proteomes" id="UP000008983">
    <property type="component" value="Unassembled WGS sequence"/>
</dbReference>
<dbReference type="EMBL" id="GL983912">
    <property type="protein sequence ID" value="EGR31136.1"/>
    <property type="molecule type" value="Genomic_DNA"/>
</dbReference>
<organism evidence="1 2">
    <name type="scientific">Ichthyophthirius multifiliis</name>
    <name type="common">White spot disease agent</name>
    <name type="synonym">Ich</name>
    <dbReference type="NCBI Taxonomy" id="5932"/>
    <lineage>
        <taxon>Eukaryota</taxon>
        <taxon>Sar</taxon>
        <taxon>Alveolata</taxon>
        <taxon>Ciliophora</taxon>
        <taxon>Intramacronucleata</taxon>
        <taxon>Oligohymenophorea</taxon>
        <taxon>Hymenostomatida</taxon>
        <taxon>Ophryoglenina</taxon>
        <taxon>Ichthyophthirius</taxon>
    </lineage>
</organism>
<sequence length="117" mass="14348">MLIYFSFQYNFILYIIKDINFQQLFSIKQNLIQKKVFFLFYFQKIISSCYSSFISLFKLRPKKNYIPVFFLDCFYKKTSIISNTFLFSKKTYIFSLNKQINIEKKKIQKIIQFLSKK</sequence>
<dbReference type="AlphaFoldDB" id="G0QUG6"/>
<accession>G0QUG6</accession>
<name>G0QUG6_ICHMU</name>
<dbReference type="GeneID" id="14907271"/>
<proteinExistence type="predicted"/>
<reference evidence="1 2" key="1">
    <citation type="submission" date="2011-07" db="EMBL/GenBank/DDBJ databases">
        <authorList>
            <person name="Coyne R."/>
            <person name="Brami D."/>
            <person name="Johnson J."/>
            <person name="Hostetler J."/>
            <person name="Hannick L."/>
            <person name="Clark T."/>
            <person name="Cassidy-Hanley D."/>
            <person name="Inman J."/>
        </authorList>
    </citation>
    <scope>NUCLEOTIDE SEQUENCE [LARGE SCALE GENOMIC DNA]</scope>
    <source>
        <strain evidence="1 2">G5</strain>
    </source>
</reference>
<dbReference type="InParanoid" id="G0QUG6"/>
<gene>
    <name evidence="1" type="ORF">IMG5_117010</name>
</gene>
<keyword evidence="2" id="KW-1185">Reference proteome</keyword>
<dbReference type="RefSeq" id="XP_004034622.1">
    <property type="nucleotide sequence ID" value="XM_004034574.1"/>
</dbReference>